<dbReference type="GO" id="GO:0003677">
    <property type="term" value="F:DNA binding"/>
    <property type="evidence" value="ECO:0007669"/>
    <property type="project" value="UniProtKB-KW"/>
</dbReference>
<comment type="similarity">
    <text evidence="1 3">Belongs to the bacterial histone-like protein family.</text>
</comment>
<dbReference type="PANTHER" id="PTHR33175:SF2">
    <property type="entry name" value="INTEGRATION HOST FACTOR SUBUNIT ALPHA"/>
    <property type="match status" value="1"/>
</dbReference>
<dbReference type="InterPro" id="IPR036779">
    <property type="entry name" value="LysM_dom_sf"/>
</dbReference>
<dbReference type="PANTHER" id="PTHR33175">
    <property type="entry name" value="DNA-BINDING PROTEIN HU"/>
    <property type="match status" value="1"/>
</dbReference>
<keyword evidence="5" id="KW-0812">Transmembrane</keyword>
<evidence type="ECO:0000259" key="6">
    <source>
        <dbReference type="PROSITE" id="PS51782"/>
    </source>
</evidence>
<evidence type="ECO:0000313" key="8">
    <source>
        <dbReference type="Proteomes" id="UP000616346"/>
    </source>
</evidence>
<protein>
    <submittedName>
        <fullName evidence="7">HU family DNA-binding protein</fullName>
    </submittedName>
</protein>
<dbReference type="SMART" id="SM00411">
    <property type="entry name" value="BHL"/>
    <property type="match status" value="1"/>
</dbReference>
<dbReference type="InterPro" id="IPR000119">
    <property type="entry name" value="Hist_DNA-bd"/>
</dbReference>
<dbReference type="PROSITE" id="PS51782">
    <property type="entry name" value="LYSM"/>
    <property type="match status" value="1"/>
</dbReference>
<dbReference type="InterPro" id="IPR018392">
    <property type="entry name" value="LysM"/>
</dbReference>
<keyword evidence="8" id="KW-1185">Reference proteome</keyword>
<proteinExistence type="inferred from homology"/>
<dbReference type="Gene3D" id="3.10.350.10">
    <property type="entry name" value="LysM domain"/>
    <property type="match status" value="1"/>
</dbReference>
<name>A0ABR8V8P3_9BACT</name>
<dbReference type="Pfam" id="PF00216">
    <property type="entry name" value="Bac_DNA_binding"/>
    <property type="match status" value="1"/>
</dbReference>
<evidence type="ECO:0000256" key="3">
    <source>
        <dbReference type="RuleBase" id="RU003939"/>
    </source>
</evidence>
<evidence type="ECO:0000313" key="7">
    <source>
        <dbReference type="EMBL" id="MBD8001125.1"/>
    </source>
</evidence>
<sequence length="336" mass="37844">MTDKTIRQDLIDFLIEHHQMEPADAEAFVKAFFTLIEEALVRDRYVKIKGLGTFKLIEVNARESVDVNTGERIQIKEYTKVSFIPEASVRDAVNKPFAHFETVLLKDDVHFSDMPESSENEENTVEVQDVPSAENASNSVLQSEPVSEAPSRMEKNIVMRLPWCMISAILLLGVLVGGIVAWMLGSGRRYIPESMLHCYFENQKPAETISSDKPDSVMLAPVVTVAVRTDSVSKKSVTKTDEKGKTAKEEISIRKENLSDTVEYDMTGTKTTYTLRSGESLARISLKFYGNKKLWPYLARYNKQIIKNPNNVPVGTTIRIPVLVPKRTKSVERPSN</sequence>
<dbReference type="SMART" id="SM00257">
    <property type="entry name" value="LysM"/>
    <property type="match status" value="1"/>
</dbReference>
<feature type="domain" description="LysM" evidence="6">
    <location>
        <begin position="271"/>
        <end position="320"/>
    </location>
</feature>
<evidence type="ECO:0000256" key="1">
    <source>
        <dbReference type="ARBA" id="ARBA00010529"/>
    </source>
</evidence>
<evidence type="ECO:0000256" key="4">
    <source>
        <dbReference type="SAM" id="MobiDB-lite"/>
    </source>
</evidence>
<feature type="transmembrane region" description="Helical" evidence="5">
    <location>
        <begin position="161"/>
        <end position="184"/>
    </location>
</feature>
<keyword evidence="5" id="KW-1133">Transmembrane helix</keyword>
<feature type="region of interest" description="Disordered" evidence="4">
    <location>
        <begin position="114"/>
        <end position="147"/>
    </location>
</feature>
<keyword evidence="2 7" id="KW-0238">DNA-binding</keyword>
<dbReference type="EMBL" id="JACSPQ010000001">
    <property type="protein sequence ID" value="MBD8001125.1"/>
    <property type="molecule type" value="Genomic_DNA"/>
</dbReference>
<accession>A0ABR8V8P3</accession>
<dbReference type="Gene3D" id="4.10.520.10">
    <property type="entry name" value="IHF-like DNA-binding proteins"/>
    <property type="match status" value="1"/>
</dbReference>
<comment type="caution">
    <text evidence="7">The sequence shown here is derived from an EMBL/GenBank/DDBJ whole genome shotgun (WGS) entry which is preliminary data.</text>
</comment>
<evidence type="ECO:0000256" key="5">
    <source>
        <dbReference type="SAM" id="Phobius"/>
    </source>
</evidence>
<reference evidence="7 8" key="1">
    <citation type="submission" date="2020-08" db="EMBL/GenBank/DDBJ databases">
        <title>A Genomic Blueprint of the Chicken Gut Microbiome.</title>
        <authorList>
            <person name="Gilroy R."/>
            <person name="Ravi A."/>
            <person name="Getino M."/>
            <person name="Pursley I."/>
            <person name="Horton D.L."/>
            <person name="Alikhan N.-F."/>
            <person name="Baker D."/>
            <person name="Gharbi K."/>
            <person name="Hall N."/>
            <person name="Watson M."/>
            <person name="Adriaenssens E.M."/>
            <person name="Foster-Nyarko E."/>
            <person name="Jarju S."/>
            <person name="Secka A."/>
            <person name="Antonio M."/>
            <person name="Oren A."/>
            <person name="Chaudhuri R."/>
            <person name="La Ragione R.M."/>
            <person name="Hildebrand F."/>
            <person name="Pallen M.J."/>
        </authorList>
    </citation>
    <scope>NUCLEOTIDE SEQUENCE [LARGE SCALE GENOMIC DNA]</scope>
    <source>
        <strain evidence="7 8">Sa1YUN3</strain>
    </source>
</reference>
<organism evidence="7 8">
    <name type="scientific">Phocaeicola faecium</name>
    <dbReference type="NCBI Taxonomy" id="2762213"/>
    <lineage>
        <taxon>Bacteria</taxon>
        <taxon>Pseudomonadati</taxon>
        <taxon>Bacteroidota</taxon>
        <taxon>Bacteroidia</taxon>
        <taxon>Bacteroidales</taxon>
        <taxon>Bacteroidaceae</taxon>
        <taxon>Phocaeicola</taxon>
    </lineage>
</organism>
<evidence type="ECO:0000256" key="2">
    <source>
        <dbReference type="ARBA" id="ARBA00023125"/>
    </source>
</evidence>
<gene>
    <name evidence="7" type="ORF">H9626_02685</name>
</gene>
<dbReference type="RefSeq" id="WP_191709492.1">
    <property type="nucleotide sequence ID" value="NZ_JACSPQ010000001.1"/>
</dbReference>
<keyword evidence="5" id="KW-0472">Membrane</keyword>
<dbReference type="Proteomes" id="UP000616346">
    <property type="component" value="Unassembled WGS sequence"/>
</dbReference>
<dbReference type="InterPro" id="IPR010992">
    <property type="entry name" value="IHF-like_DNA-bd_dom_sf"/>
</dbReference>
<dbReference type="SUPFAM" id="SSF47729">
    <property type="entry name" value="IHF-like DNA-binding proteins"/>
    <property type="match status" value="1"/>
</dbReference>
<feature type="compositionally biased region" description="Polar residues" evidence="4">
    <location>
        <begin position="134"/>
        <end position="145"/>
    </location>
</feature>